<comment type="caution">
    <text evidence="1">The sequence shown here is derived from an EMBL/GenBank/DDBJ whole genome shotgun (WGS) entry which is preliminary data.</text>
</comment>
<sequence length="1008" mass="113618">MAVKKVKNKAPSRPTKNKSKEKNGDIDDRQLLNEIEKLGGSKQDLDLINGKSKKSKDSFDKPHCLTAREFGVIQGKFNSDFAKLIKQIGLNEKAGGAASDKGNSRDIGGPTSTKASVMTPKKKSNKNHGEKNLFPPDSRWYALKLPELDPNIPFEQADEKTISSKLEVAKRLLEQENGGHSGADAHKSLSTSDQAFVSNIIKSGILSDRVSGLTLLVQESPIHAVTQLEQLMSMARKKNRREALMAVSSLKDLMISNLLPDRKLRFFVDQPLNHPQVKPEHLLLWYFENMLKKHYFELIQIMETLSYDSVIHTKHNMLVFIESLLESKPEQEQSLLRLLVNKLGDKEKQVASKASYLILKLLNAHPNMKQVVVKTVQELLLTRNIPHQRSLYYTIITLNQIILSSKDTHTANLLIGLYFTFFRKIFFPEDSAKSGDEEAEDEEPEVKRKGKDRPPRKIYFGQKAMKKAKAEAELAQKLESRSLDNKLMAALLSGVNRALPFSEIDAQELDKYIDMLFKVIHCANFNSVVQALALLYQLSQKHATIINRYYRALYGSLLDPRIETTSKQAMYLNLLFKSLKSEPNPVRMLAFVKRLLQIAGYHQPSFVCGLLYMLSQLAHSNEIVKLFFARADEPAKPSADTKEGTETLTAGAEDCEAYDSAKRDPRFARAEHSCCWELSVLLNHFHPSVARLVRKLLDHEAINEAPNLHLHSLSHFLERFVYRNPKMKEGPQYRGQSLMQPLIDTKGAQQAIISKKPVGLSESKRFDPEKLASMSVEEVPEDERFFHKFFQMKKDKGLFDRNKGKKKGGKKSKGDDSEDEDVDAMIDKDAMAEDSTGFAAALMGRDEPFAGSSDDDEELDEDEVWKAMKDNMPEDLEEGLGSDIDLDDYDEDEFAALGDSDDNGEKEDGDSHEQDEAASDCEDGSDDEGFDALLAVGEYSDDDSNDDNEETANEEEMVIKKPVSKKREGPATEDGKGGSKKRRKRDKLPMIASFEDYEHLINNDEGLT</sequence>
<accession>A0ACC1HH08</accession>
<dbReference type="Proteomes" id="UP001145114">
    <property type="component" value="Unassembled WGS sequence"/>
</dbReference>
<proteinExistence type="predicted"/>
<dbReference type="EMBL" id="JAMZIH010005154">
    <property type="protein sequence ID" value="KAJ1675905.1"/>
    <property type="molecule type" value="Genomic_DNA"/>
</dbReference>
<reference evidence="1" key="1">
    <citation type="submission" date="2022-06" db="EMBL/GenBank/DDBJ databases">
        <title>Phylogenomic reconstructions and comparative analyses of Kickxellomycotina fungi.</title>
        <authorList>
            <person name="Reynolds N.K."/>
            <person name="Stajich J.E."/>
            <person name="Barry K."/>
            <person name="Grigoriev I.V."/>
            <person name="Crous P."/>
            <person name="Smith M.E."/>
        </authorList>
    </citation>
    <scope>NUCLEOTIDE SEQUENCE</scope>
    <source>
        <strain evidence="1">RSA 2271</strain>
    </source>
</reference>
<protein>
    <submittedName>
        <fullName evidence="1">RNA-binding ribosome biosynthesis protein mak21</fullName>
    </submittedName>
</protein>
<evidence type="ECO:0000313" key="1">
    <source>
        <dbReference type="EMBL" id="KAJ1675905.1"/>
    </source>
</evidence>
<evidence type="ECO:0000313" key="2">
    <source>
        <dbReference type="Proteomes" id="UP001145114"/>
    </source>
</evidence>
<gene>
    <name evidence="1" type="primary">MAK21_2</name>
    <name evidence="1" type="ORF">EV182_000351</name>
</gene>
<organism evidence="1 2">
    <name type="scientific">Spiromyces aspiralis</name>
    <dbReference type="NCBI Taxonomy" id="68401"/>
    <lineage>
        <taxon>Eukaryota</taxon>
        <taxon>Fungi</taxon>
        <taxon>Fungi incertae sedis</taxon>
        <taxon>Zoopagomycota</taxon>
        <taxon>Kickxellomycotina</taxon>
        <taxon>Kickxellomycetes</taxon>
        <taxon>Kickxellales</taxon>
        <taxon>Kickxellaceae</taxon>
        <taxon>Spiromyces</taxon>
    </lineage>
</organism>
<name>A0ACC1HH08_9FUNG</name>
<keyword evidence="2" id="KW-1185">Reference proteome</keyword>